<keyword evidence="6" id="KW-1185">Reference proteome</keyword>
<accession>A0A4Q7NX51</accession>
<keyword evidence="5" id="KW-0645">Protease</keyword>
<dbReference type="Pfam" id="PF09940">
    <property type="entry name" value="DUF2172"/>
    <property type="match status" value="1"/>
</dbReference>
<dbReference type="InterPro" id="IPR032589">
    <property type="entry name" value="DUF4910"/>
</dbReference>
<dbReference type="EMBL" id="SGXD01000001">
    <property type="protein sequence ID" value="RZS91794.1"/>
    <property type="molecule type" value="Genomic_DNA"/>
</dbReference>
<reference evidence="5 6" key="1">
    <citation type="submission" date="2019-02" db="EMBL/GenBank/DDBJ databases">
        <title>Genomic Encyclopedia of Type Strains, Phase IV (KMG-IV): sequencing the most valuable type-strain genomes for metagenomic binning, comparative biology and taxonomic classification.</title>
        <authorList>
            <person name="Goeker M."/>
        </authorList>
    </citation>
    <scope>NUCLEOTIDE SEQUENCE [LARGE SCALE GENOMIC DNA]</scope>
    <source>
        <strain evidence="5 6">DSM 45622</strain>
    </source>
</reference>
<dbReference type="Gene3D" id="1.10.10.10">
    <property type="entry name" value="Winged helix-like DNA-binding domain superfamily/Winged helix DNA-binding domain"/>
    <property type="match status" value="1"/>
</dbReference>
<comment type="caution">
    <text evidence="5">The sequence shown here is derived from an EMBL/GenBank/DDBJ whole genome shotgun (WGS) entry which is preliminary data.</text>
</comment>
<dbReference type="Gene3D" id="3.50.30.90">
    <property type="match status" value="1"/>
</dbReference>
<gene>
    <name evidence="5" type="ORF">EV189_1045</name>
</gene>
<name>A0A4Q7NX51_9ACTN</name>
<dbReference type="InterPro" id="IPR032622">
    <property type="entry name" value="UCP01524_HTH"/>
</dbReference>
<keyword evidence="5" id="KW-0031">Aminopeptidase</keyword>
<feature type="binding site" evidence="1">
    <location>
        <position position="178"/>
    </location>
    <ligand>
        <name>Zn(2+)</name>
        <dbReference type="ChEBI" id="CHEBI:29105"/>
    </ligand>
</feature>
<feature type="binding site" evidence="1">
    <location>
        <position position="184"/>
    </location>
    <ligand>
        <name>Zn(2+)</name>
        <dbReference type="ChEBI" id="CHEBI:29105"/>
    </ligand>
</feature>
<keyword evidence="1" id="KW-0862">Zinc</keyword>
<dbReference type="RefSeq" id="WP_231116072.1">
    <property type="nucleotide sequence ID" value="NZ_SGXD01000001.1"/>
</dbReference>
<sequence length="429" mass="47168">MTPEELMALAAELFPIPRSITGPGARETLEVVRRRIPLDVVEVPSGSPALDWTVPAEWSVREAWLEAPDGTRLADYAENPLQLLGYSVSYDGVVSRDELLEHVFTLEDRPHAVPYRTAYYTERWGFCLAYDVVRDLPDGDYRVHIDTTHHTSGSLSYGELVVPGRSDDEVLVSTHICHPLQANDNVSGIVAATALAQHVLSAPRELTYRFVFVPGTIGSIVWLSRHRDAADRVRAGMVLTALGDPARFVYKQSRRGGRWIDEVVPAALAAAGVEHEVRAFDPYGYDERQYCSPGFDLPVGRLSRSTHAEYPEYHTSLDDLSFIDGASLAASVGVLEGVVDLLEHDRCWRSTSPYGEPQLGRRGLYRQIGATIDAKARELALLWVLSGADGSTPLREVAQRSGLEFAALRDAASLLHEHGLLADPALPPA</sequence>
<dbReference type="Pfam" id="PF16254">
    <property type="entry name" value="DUF4910"/>
    <property type="match status" value="1"/>
</dbReference>
<comment type="cofactor">
    <cofactor evidence="1">
        <name>Zn(2+)</name>
        <dbReference type="ChEBI" id="CHEBI:29105"/>
    </cofactor>
    <text evidence="1">Binds 1 zinc ion per subunit.</text>
</comment>
<dbReference type="InterPro" id="IPR032610">
    <property type="entry name" value="DUF2172"/>
</dbReference>
<dbReference type="InterPro" id="IPR036388">
    <property type="entry name" value="WH-like_DNA-bd_sf"/>
</dbReference>
<evidence type="ECO:0000259" key="4">
    <source>
        <dbReference type="Pfam" id="PF16254"/>
    </source>
</evidence>
<evidence type="ECO:0000259" key="2">
    <source>
        <dbReference type="Pfam" id="PF09940"/>
    </source>
</evidence>
<dbReference type="Gene3D" id="3.40.630.10">
    <property type="entry name" value="Zn peptidases"/>
    <property type="match status" value="1"/>
</dbReference>
<keyword evidence="5" id="KW-0378">Hydrolase</keyword>
<dbReference type="PIRSF" id="PIRSF015244">
    <property type="entry name" value="UCP015244"/>
    <property type="match status" value="1"/>
</dbReference>
<dbReference type="GO" id="GO:0004177">
    <property type="term" value="F:aminopeptidase activity"/>
    <property type="evidence" value="ECO:0007669"/>
    <property type="project" value="UniProtKB-KW"/>
</dbReference>
<evidence type="ECO:0000313" key="5">
    <source>
        <dbReference type="EMBL" id="RZS91794.1"/>
    </source>
</evidence>
<dbReference type="SUPFAM" id="SSF53187">
    <property type="entry name" value="Zn-dependent exopeptidases"/>
    <property type="match status" value="1"/>
</dbReference>
<feature type="domain" description="DUF4910" evidence="4">
    <location>
        <begin position="8"/>
        <end position="345"/>
    </location>
</feature>
<proteinExistence type="predicted"/>
<dbReference type="Proteomes" id="UP000293638">
    <property type="component" value="Unassembled WGS sequence"/>
</dbReference>
<protein>
    <submittedName>
        <fullName evidence="5">Aminopeptidase-like protein</fullName>
    </submittedName>
</protein>
<dbReference type="Pfam" id="PF16221">
    <property type="entry name" value="HTH_47"/>
    <property type="match status" value="1"/>
</dbReference>
<dbReference type="InterPro" id="IPR012353">
    <property type="entry name" value="UCP015244"/>
</dbReference>
<dbReference type="AlphaFoldDB" id="A0A4Q7NX51"/>
<feature type="domain" description="DUF2172" evidence="2">
    <location>
        <begin position="57"/>
        <end position="148"/>
    </location>
</feature>
<organism evidence="5 6">
    <name type="scientific">Motilibacter rhizosphaerae</name>
    <dbReference type="NCBI Taxonomy" id="598652"/>
    <lineage>
        <taxon>Bacteria</taxon>
        <taxon>Bacillati</taxon>
        <taxon>Actinomycetota</taxon>
        <taxon>Actinomycetes</taxon>
        <taxon>Motilibacterales</taxon>
        <taxon>Motilibacteraceae</taxon>
        <taxon>Motilibacter</taxon>
    </lineage>
</organism>
<keyword evidence="1" id="KW-0479">Metal-binding</keyword>
<evidence type="ECO:0000313" key="6">
    <source>
        <dbReference type="Proteomes" id="UP000293638"/>
    </source>
</evidence>
<feature type="domain" description="UCP01524 winged helix-turn-helix" evidence="3">
    <location>
        <begin position="346"/>
        <end position="422"/>
    </location>
</feature>
<feature type="binding site" evidence="1">
    <location>
        <position position="314"/>
    </location>
    <ligand>
        <name>Zn(2+)</name>
        <dbReference type="ChEBI" id="CHEBI:29105"/>
    </ligand>
</feature>
<evidence type="ECO:0000259" key="3">
    <source>
        <dbReference type="Pfam" id="PF16221"/>
    </source>
</evidence>
<evidence type="ECO:0000256" key="1">
    <source>
        <dbReference type="PIRSR" id="PIRSR015244-50"/>
    </source>
</evidence>
<dbReference type="GO" id="GO:0046872">
    <property type="term" value="F:metal ion binding"/>
    <property type="evidence" value="ECO:0007669"/>
    <property type="project" value="UniProtKB-KW"/>
</dbReference>